<keyword evidence="1" id="KW-0812">Transmembrane</keyword>
<feature type="transmembrane region" description="Helical" evidence="1">
    <location>
        <begin position="175"/>
        <end position="197"/>
    </location>
</feature>
<dbReference type="OrthoDB" id="4778284at2759"/>
<gene>
    <name evidence="2" type="ORF">BDV95DRAFT_154047</name>
</gene>
<proteinExistence type="predicted"/>
<sequence>MDSTINQPIMPESIDSITLATSMRQTIAELHSRAKRLRKAEALQAPDRDAALIRRLTREIDELSNPSTRTYEMPTRAQYVRWRRGARVGARFSGEGMKGLESRTLEQLAIASSRDDIEAQETALQTNIAPLQMSPTTSDKTQPPFCFILASLAFLGVSSSLALSLWWSIAHADVSGGFTMGAYIVAVFGVPMGVVGYRHSQTCRCWERAKRGKALSGAGESLELVGSSNTVDASE</sequence>
<organism evidence="2 3">
    <name type="scientific">Massariosphaeria phaeospora</name>
    <dbReference type="NCBI Taxonomy" id="100035"/>
    <lineage>
        <taxon>Eukaryota</taxon>
        <taxon>Fungi</taxon>
        <taxon>Dikarya</taxon>
        <taxon>Ascomycota</taxon>
        <taxon>Pezizomycotina</taxon>
        <taxon>Dothideomycetes</taxon>
        <taxon>Pleosporomycetidae</taxon>
        <taxon>Pleosporales</taxon>
        <taxon>Pleosporales incertae sedis</taxon>
        <taxon>Massariosphaeria</taxon>
    </lineage>
</organism>
<evidence type="ECO:0000313" key="2">
    <source>
        <dbReference type="EMBL" id="KAF2877637.1"/>
    </source>
</evidence>
<dbReference type="EMBL" id="JAADJZ010000002">
    <property type="protein sequence ID" value="KAF2877637.1"/>
    <property type="molecule type" value="Genomic_DNA"/>
</dbReference>
<evidence type="ECO:0000313" key="3">
    <source>
        <dbReference type="Proteomes" id="UP000481861"/>
    </source>
</evidence>
<feature type="transmembrane region" description="Helical" evidence="1">
    <location>
        <begin position="145"/>
        <end position="169"/>
    </location>
</feature>
<reference evidence="2 3" key="1">
    <citation type="submission" date="2020-01" db="EMBL/GenBank/DDBJ databases">
        <authorList>
            <consortium name="DOE Joint Genome Institute"/>
            <person name="Haridas S."/>
            <person name="Albert R."/>
            <person name="Binder M."/>
            <person name="Bloem J."/>
            <person name="Labutti K."/>
            <person name="Salamov A."/>
            <person name="Andreopoulos B."/>
            <person name="Baker S.E."/>
            <person name="Barry K."/>
            <person name="Bills G."/>
            <person name="Bluhm B.H."/>
            <person name="Cannon C."/>
            <person name="Castanera R."/>
            <person name="Culley D.E."/>
            <person name="Daum C."/>
            <person name="Ezra D."/>
            <person name="Gonzalez J.B."/>
            <person name="Henrissat B."/>
            <person name="Kuo A."/>
            <person name="Liang C."/>
            <person name="Lipzen A."/>
            <person name="Lutzoni F."/>
            <person name="Magnuson J."/>
            <person name="Mondo S."/>
            <person name="Nolan M."/>
            <person name="Ohm R."/>
            <person name="Pangilinan J."/>
            <person name="Park H.-J.H."/>
            <person name="Ramirez L."/>
            <person name="Alfaro M."/>
            <person name="Sun H."/>
            <person name="Tritt A."/>
            <person name="Yoshinaga Y."/>
            <person name="Zwiers L.-H.L."/>
            <person name="Turgeon B.G."/>
            <person name="Goodwin S.B."/>
            <person name="Spatafora J.W."/>
            <person name="Crous P.W."/>
            <person name="Grigoriev I.V."/>
        </authorList>
    </citation>
    <scope>NUCLEOTIDE SEQUENCE [LARGE SCALE GENOMIC DNA]</scope>
    <source>
        <strain evidence="2 3">CBS 611.86</strain>
    </source>
</reference>
<keyword evidence="1" id="KW-0472">Membrane</keyword>
<evidence type="ECO:0000256" key="1">
    <source>
        <dbReference type="SAM" id="Phobius"/>
    </source>
</evidence>
<dbReference type="Proteomes" id="UP000481861">
    <property type="component" value="Unassembled WGS sequence"/>
</dbReference>
<dbReference type="AlphaFoldDB" id="A0A7C8IEI7"/>
<name>A0A7C8IEI7_9PLEO</name>
<protein>
    <submittedName>
        <fullName evidence="2">Uncharacterized protein</fullName>
    </submittedName>
</protein>
<keyword evidence="3" id="KW-1185">Reference proteome</keyword>
<keyword evidence="1" id="KW-1133">Transmembrane helix</keyword>
<accession>A0A7C8IEI7</accession>
<comment type="caution">
    <text evidence="2">The sequence shown here is derived from an EMBL/GenBank/DDBJ whole genome shotgun (WGS) entry which is preliminary data.</text>
</comment>